<organism evidence="2 3">
    <name type="scientific">Meloidogyne graminicola</name>
    <dbReference type="NCBI Taxonomy" id="189291"/>
    <lineage>
        <taxon>Eukaryota</taxon>
        <taxon>Metazoa</taxon>
        <taxon>Ecdysozoa</taxon>
        <taxon>Nematoda</taxon>
        <taxon>Chromadorea</taxon>
        <taxon>Rhabditida</taxon>
        <taxon>Tylenchina</taxon>
        <taxon>Tylenchomorpha</taxon>
        <taxon>Tylenchoidea</taxon>
        <taxon>Meloidogynidae</taxon>
        <taxon>Meloidogyninae</taxon>
        <taxon>Meloidogyne</taxon>
    </lineage>
</organism>
<evidence type="ECO:0000256" key="1">
    <source>
        <dbReference type="SAM" id="Phobius"/>
    </source>
</evidence>
<keyword evidence="3" id="KW-1185">Reference proteome</keyword>
<keyword evidence="1" id="KW-0812">Transmembrane</keyword>
<gene>
    <name evidence="2" type="ORF">Mgra_00004100</name>
</gene>
<comment type="caution">
    <text evidence="2">The sequence shown here is derived from an EMBL/GenBank/DDBJ whole genome shotgun (WGS) entry which is preliminary data.</text>
</comment>
<name>A0A8S9ZTD3_9BILA</name>
<protein>
    <submittedName>
        <fullName evidence="2">Uncharacterized protein</fullName>
    </submittedName>
</protein>
<evidence type="ECO:0000313" key="2">
    <source>
        <dbReference type="EMBL" id="KAF7636509.1"/>
    </source>
</evidence>
<dbReference type="EMBL" id="JABEBT010000029">
    <property type="protein sequence ID" value="KAF7636509.1"/>
    <property type="molecule type" value="Genomic_DNA"/>
</dbReference>
<dbReference type="AlphaFoldDB" id="A0A8S9ZTD3"/>
<reference evidence="2" key="1">
    <citation type="journal article" date="2020" name="Ecol. Evol.">
        <title>Genome structure and content of the rice root-knot nematode (Meloidogyne graminicola).</title>
        <authorList>
            <person name="Phan N.T."/>
            <person name="Danchin E.G.J."/>
            <person name="Klopp C."/>
            <person name="Perfus-Barbeoch L."/>
            <person name="Kozlowski D.K."/>
            <person name="Koutsovoulos G.D."/>
            <person name="Lopez-Roques C."/>
            <person name="Bouchez O."/>
            <person name="Zahm M."/>
            <person name="Besnard G."/>
            <person name="Bellafiore S."/>
        </authorList>
    </citation>
    <scope>NUCLEOTIDE SEQUENCE</scope>
    <source>
        <strain evidence="2">VN-18</strain>
    </source>
</reference>
<feature type="transmembrane region" description="Helical" evidence="1">
    <location>
        <begin position="6"/>
        <end position="30"/>
    </location>
</feature>
<dbReference type="Proteomes" id="UP000605970">
    <property type="component" value="Unassembled WGS sequence"/>
</dbReference>
<keyword evidence="1" id="KW-1133">Transmembrane helix</keyword>
<proteinExistence type="predicted"/>
<accession>A0A8S9ZTD3</accession>
<keyword evidence="1" id="KW-0472">Membrane</keyword>
<sequence length="145" mass="15634">MALHLPSLFIGIICSLITIIGLAVGSYFLIKWIKKRRQKQEKDVDIYKVDGKSTVTKKKSKVDPKKVCSKAGGTNAMTTKTAAKVDPFVAGTSAQGVAVPLTNDSILTVLPKKKGQVIMETGIQVGDDKPNNVVGDVQISQYMKT</sequence>
<evidence type="ECO:0000313" key="3">
    <source>
        <dbReference type="Proteomes" id="UP000605970"/>
    </source>
</evidence>